<dbReference type="PANTHER" id="PTHR11941:SF54">
    <property type="entry name" value="ENOYL-COA HYDRATASE, MITOCHONDRIAL"/>
    <property type="match status" value="1"/>
</dbReference>
<dbReference type="InterPro" id="IPR001753">
    <property type="entry name" value="Enoyl-CoA_hydra/iso"/>
</dbReference>
<dbReference type="Proteomes" id="UP001215827">
    <property type="component" value="Chromosome"/>
</dbReference>
<dbReference type="SUPFAM" id="SSF52096">
    <property type="entry name" value="ClpP/crotonase"/>
    <property type="match status" value="1"/>
</dbReference>
<dbReference type="Gene3D" id="3.90.226.10">
    <property type="entry name" value="2-enoyl-CoA Hydratase, Chain A, domain 1"/>
    <property type="match status" value="1"/>
</dbReference>
<protein>
    <submittedName>
        <fullName evidence="1">Enoyl-CoA hydratase/isomerase family protein</fullName>
    </submittedName>
</protein>
<gene>
    <name evidence="1" type="ORF">P7228_12170</name>
</gene>
<dbReference type="CDD" id="cd06558">
    <property type="entry name" value="crotonase-like"/>
    <property type="match status" value="1"/>
</dbReference>
<reference evidence="1 2" key="1">
    <citation type="submission" date="2023-03" db="EMBL/GenBank/DDBJ databases">
        <title>Altererythrobacter sp. CAU 1644 isolated from sand.</title>
        <authorList>
            <person name="Kim W."/>
        </authorList>
    </citation>
    <scope>NUCLEOTIDE SEQUENCE [LARGE SCALE GENOMIC DNA]</scope>
    <source>
        <strain evidence="1 2">CAU 1644</strain>
    </source>
</reference>
<keyword evidence="2" id="KW-1185">Reference proteome</keyword>
<dbReference type="Pfam" id="PF00378">
    <property type="entry name" value="ECH_1"/>
    <property type="match status" value="1"/>
</dbReference>
<dbReference type="RefSeq" id="WP_278015508.1">
    <property type="nucleotide sequence ID" value="NZ_CP121106.1"/>
</dbReference>
<dbReference type="InterPro" id="IPR029045">
    <property type="entry name" value="ClpP/crotonase-like_dom_sf"/>
</dbReference>
<dbReference type="EMBL" id="CP121106">
    <property type="protein sequence ID" value="WFL76747.1"/>
    <property type="molecule type" value="Genomic_DNA"/>
</dbReference>
<name>A0ABY8FPN0_9SPHN</name>
<sequence length="306" mass="33333">MIPRQDVLDTAIAPADWLPHGFSDRLPIERVESTMADLETSSQAIGDFVTIVRRGRIAEVTFDRGDQLNALSMQLMRELKAAAEELSGDTHCSAVVLAGAAVFTAGADLRDSELSERDSMTLLEQRAAVRLGPDLCDAWAKLEQISIAAVEGFCIGGGLALAAACDHRIAASDAHFRLPEIPLGMNMSWRSIPRLVALIGPSRAKELVILGQKVDSDKALNWGLIDQIAEPSHALEAARQMAETYAELPPLVARMAKEAIDVAAHPLGHATSFMDRDQFLLARQSNDHEEAVRSFLEKRDAQYRGD</sequence>
<evidence type="ECO:0000313" key="2">
    <source>
        <dbReference type="Proteomes" id="UP001215827"/>
    </source>
</evidence>
<evidence type="ECO:0000313" key="1">
    <source>
        <dbReference type="EMBL" id="WFL76747.1"/>
    </source>
</evidence>
<organism evidence="1 2">
    <name type="scientific">Altererythrobacter arenosus</name>
    <dbReference type="NCBI Taxonomy" id="3032592"/>
    <lineage>
        <taxon>Bacteria</taxon>
        <taxon>Pseudomonadati</taxon>
        <taxon>Pseudomonadota</taxon>
        <taxon>Alphaproteobacteria</taxon>
        <taxon>Sphingomonadales</taxon>
        <taxon>Erythrobacteraceae</taxon>
        <taxon>Altererythrobacter</taxon>
    </lineage>
</organism>
<accession>A0ABY8FPN0</accession>
<dbReference type="PANTHER" id="PTHR11941">
    <property type="entry name" value="ENOYL-COA HYDRATASE-RELATED"/>
    <property type="match status" value="1"/>
</dbReference>
<proteinExistence type="predicted"/>